<accession>A0AA41X4Y2</accession>
<feature type="domain" description="Flagellin N-terminal" evidence="5">
    <location>
        <begin position="3"/>
        <end position="139"/>
    </location>
</feature>
<evidence type="ECO:0000259" key="6">
    <source>
        <dbReference type="Pfam" id="PF00700"/>
    </source>
</evidence>
<dbReference type="RefSeq" id="WP_254758748.1">
    <property type="nucleotide sequence ID" value="NZ_JANCLT010000004.1"/>
</dbReference>
<keyword evidence="7" id="KW-0282">Flagellum</keyword>
<dbReference type="InterPro" id="IPR001492">
    <property type="entry name" value="Flagellin"/>
</dbReference>
<feature type="domain" description="Flagellin C-terminal" evidence="6">
    <location>
        <begin position="213"/>
        <end position="289"/>
    </location>
</feature>
<dbReference type="Pfam" id="PF00669">
    <property type="entry name" value="Flagellin_N"/>
    <property type="match status" value="1"/>
</dbReference>
<dbReference type="EMBL" id="JANCLT010000004">
    <property type="protein sequence ID" value="MCP8968837.1"/>
    <property type="molecule type" value="Genomic_DNA"/>
</dbReference>
<dbReference type="AlphaFoldDB" id="A0AA41X4Y2"/>
<comment type="caution">
    <text evidence="7">The sequence shown here is derived from an EMBL/GenBank/DDBJ whole genome shotgun (WGS) entry which is preliminary data.</text>
</comment>
<keyword evidence="7" id="KW-0966">Cell projection</keyword>
<keyword evidence="4" id="KW-0175">Coiled coil</keyword>
<dbReference type="Gene3D" id="1.20.1330.10">
    <property type="entry name" value="f41 fragment of flagellin, N-terminal domain"/>
    <property type="match status" value="1"/>
</dbReference>
<evidence type="ECO:0000256" key="2">
    <source>
        <dbReference type="ARBA" id="ARBA00005709"/>
    </source>
</evidence>
<proteinExistence type="inferred from homology"/>
<protein>
    <submittedName>
        <fullName evidence="7">Flagellar hook-associated protein 3</fullName>
    </submittedName>
</protein>
<evidence type="ECO:0000256" key="1">
    <source>
        <dbReference type="ARBA" id="ARBA00004365"/>
    </source>
</evidence>
<organism evidence="7 8">
    <name type="scientific">Ectobacillus ponti</name>
    <dbReference type="NCBI Taxonomy" id="2961894"/>
    <lineage>
        <taxon>Bacteria</taxon>
        <taxon>Bacillati</taxon>
        <taxon>Bacillota</taxon>
        <taxon>Bacilli</taxon>
        <taxon>Bacillales</taxon>
        <taxon>Bacillaceae</taxon>
        <taxon>Ectobacillus</taxon>
    </lineage>
</organism>
<evidence type="ECO:0000259" key="5">
    <source>
        <dbReference type="Pfam" id="PF00669"/>
    </source>
</evidence>
<dbReference type="PANTHER" id="PTHR42792:SF1">
    <property type="entry name" value="FLAGELLAR HOOK-ASSOCIATED PROTEIN 3"/>
    <property type="match status" value="1"/>
</dbReference>
<sequence length="289" mass="31293">MRISTFQHNNWTKTELGKVQAKTVYHQEQVASGKKNIRMSEAPIAAGKGMAVNHSIRNLEQMQQDLSDAKEIMTTKETALSGIQKALDRVNSLALDAANGTKSPEDRQAIATEVDGLIQQVVHLANTEQGGRFLFGGKDTTQPPYAADGSSQSKGEATSWQLGSSYTVKVTEDAGNVFSPMLKTLSDLSQTLKDPAADGSSIKGLMDQNSKSMDNVLNMLTETGSVMSTMQSFEDILAEQKVGLEERRSSIEDVDVMEAVSDLSTANAAYQATLQAVSMMNKISILNYM</sequence>
<dbReference type="Pfam" id="PF00700">
    <property type="entry name" value="Flagellin_C"/>
    <property type="match status" value="1"/>
</dbReference>
<keyword evidence="8" id="KW-1185">Reference proteome</keyword>
<dbReference type="NCBIfam" id="NF005980">
    <property type="entry name" value="PRK08073.1"/>
    <property type="match status" value="1"/>
</dbReference>
<gene>
    <name evidence="7" type="ORF">NK662_09835</name>
</gene>
<dbReference type="GO" id="GO:0009424">
    <property type="term" value="C:bacterial-type flagellum hook"/>
    <property type="evidence" value="ECO:0007669"/>
    <property type="project" value="InterPro"/>
</dbReference>
<reference evidence="7" key="1">
    <citation type="submission" date="2022-07" db="EMBL/GenBank/DDBJ databases">
        <authorList>
            <person name="Li W.-J."/>
            <person name="Deng Q.-Q."/>
        </authorList>
    </citation>
    <scope>NUCLEOTIDE SEQUENCE</scope>
    <source>
        <strain evidence="7">SYSU M60031</strain>
    </source>
</reference>
<evidence type="ECO:0000256" key="4">
    <source>
        <dbReference type="SAM" id="Coils"/>
    </source>
</evidence>
<name>A0AA41X4Y2_9BACI</name>
<evidence type="ECO:0000313" key="8">
    <source>
        <dbReference type="Proteomes" id="UP001156102"/>
    </source>
</evidence>
<dbReference type="GO" id="GO:0071973">
    <property type="term" value="P:bacterial-type flagellum-dependent cell motility"/>
    <property type="evidence" value="ECO:0007669"/>
    <property type="project" value="InterPro"/>
</dbReference>
<dbReference type="SUPFAM" id="SSF64518">
    <property type="entry name" value="Phase 1 flagellin"/>
    <property type="match status" value="1"/>
</dbReference>
<dbReference type="GO" id="GO:0005198">
    <property type="term" value="F:structural molecule activity"/>
    <property type="evidence" value="ECO:0007669"/>
    <property type="project" value="InterPro"/>
</dbReference>
<comment type="subcellular location">
    <subcellularLocation>
        <location evidence="1">Bacterial flagellum</location>
    </subcellularLocation>
</comment>
<dbReference type="InterPro" id="IPR001029">
    <property type="entry name" value="Flagellin_N"/>
</dbReference>
<dbReference type="InterPro" id="IPR046358">
    <property type="entry name" value="Flagellin_C"/>
</dbReference>
<feature type="coiled-coil region" evidence="4">
    <location>
        <begin position="52"/>
        <end position="79"/>
    </location>
</feature>
<keyword evidence="7" id="KW-0969">Cilium</keyword>
<comment type="similarity">
    <text evidence="2">Belongs to the bacterial flagellin family.</text>
</comment>
<dbReference type="NCBIfam" id="TIGR02550">
    <property type="entry name" value="flagell_flgL"/>
    <property type="match status" value="1"/>
</dbReference>
<evidence type="ECO:0000313" key="7">
    <source>
        <dbReference type="EMBL" id="MCP8968837.1"/>
    </source>
</evidence>
<dbReference type="Proteomes" id="UP001156102">
    <property type="component" value="Unassembled WGS sequence"/>
</dbReference>
<dbReference type="PANTHER" id="PTHR42792">
    <property type="entry name" value="FLAGELLIN"/>
    <property type="match status" value="1"/>
</dbReference>
<dbReference type="InterPro" id="IPR013384">
    <property type="entry name" value="Flagell_FlgL"/>
</dbReference>
<keyword evidence="3" id="KW-0975">Bacterial flagellum</keyword>
<evidence type="ECO:0000256" key="3">
    <source>
        <dbReference type="ARBA" id="ARBA00023143"/>
    </source>
</evidence>